<dbReference type="InterPro" id="IPR019949">
    <property type="entry name" value="CmoO-like"/>
</dbReference>
<dbReference type="AlphaFoldDB" id="A0A507ZM98"/>
<dbReference type="RefSeq" id="WP_141421835.1">
    <property type="nucleotide sequence ID" value="NZ_VIAR01000007.1"/>
</dbReference>
<dbReference type="EMBL" id="VIAR01000007">
    <property type="protein sequence ID" value="TQD38640.1"/>
    <property type="molecule type" value="Genomic_DNA"/>
</dbReference>
<dbReference type="PANTHER" id="PTHR30137">
    <property type="entry name" value="LUCIFERASE-LIKE MONOOXYGENASE"/>
    <property type="match status" value="1"/>
</dbReference>
<keyword evidence="5" id="KW-1185">Reference proteome</keyword>
<evidence type="ECO:0000313" key="4">
    <source>
        <dbReference type="EMBL" id="TQD38640.1"/>
    </source>
</evidence>
<dbReference type="Proteomes" id="UP000317169">
    <property type="component" value="Unassembled WGS sequence"/>
</dbReference>
<gene>
    <name evidence="4" type="ORF">FKR84_08300</name>
</gene>
<comment type="caution">
    <text evidence="4">The sequence shown here is derived from an EMBL/GenBank/DDBJ whole genome shotgun (WGS) entry which is preliminary data.</text>
</comment>
<dbReference type="NCBIfam" id="TIGR03558">
    <property type="entry name" value="oxido_grp_1"/>
    <property type="match status" value="1"/>
</dbReference>
<organism evidence="4 5">
    <name type="scientific">Haloflavibacter putidus</name>
    <dbReference type="NCBI Taxonomy" id="2576776"/>
    <lineage>
        <taxon>Bacteria</taxon>
        <taxon>Pseudomonadati</taxon>
        <taxon>Bacteroidota</taxon>
        <taxon>Flavobacteriia</taxon>
        <taxon>Flavobacteriales</taxon>
        <taxon>Flavobacteriaceae</taxon>
        <taxon>Haloflavibacter</taxon>
    </lineage>
</organism>
<dbReference type="InterPro" id="IPR050766">
    <property type="entry name" value="Bact_Lucif_Oxidored"/>
</dbReference>
<dbReference type="InterPro" id="IPR036661">
    <property type="entry name" value="Luciferase-like_sf"/>
</dbReference>
<name>A0A507ZM98_9FLAO</name>
<dbReference type="FunFam" id="3.20.20.30:FF:000002">
    <property type="entry name" value="LLM class flavin-dependent oxidoreductase"/>
    <property type="match status" value="1"/>
</dbReference>
<comment type="similarity">
    <text evidence="1">To bacterial alkanal monooxygenase alpha and beta chains.</text>
</comment>
<sequence length="336" mass="37200">MATNNLQAVKYSMLELAVVGQDIPIPQVLENSLETAQKAEELGFNRFWLAEHHNMKAIASSATSILIGYIAGGTKNIRVGSGGVMLPNHAPLIIAEQFGTLAQLYPNRIDLGLGRAPGTDQTTAQEIRSDRMQAVYRFPDEIDKIQAFIDRNYAKVRAPIAEGVNLPFYVLGSSTDSAYVAAKKGLPYVFASHFAPTHLKEALRIYRENFQASKFLEKPYVIAGINVVAAPTQEEAETLSTSMLQMTVGILTQKMTYMQPPIPMNDELQKIKHHPAVAQMNKFAFVGDAATIKTQIEDFVTTYDINELMVSCNVYEQEKRIQSLEILAKIMQGKTA</sequence>
<reference evidence="4 5" key="1">
    <citation type="submission" date="2019-06" db="EMBL/GenBank/DDBJ databases">
        <title>Flavibacter putida gen. nov., sp. nov., a novel marine bacterium of the family Flavobacteriaceae isolated from coastal seawater.</title>
        <authorList>
            <person name="Feng X."/>
        </authorList>
    </citation>
    <scope>NUCLEOTIDE SEQUENCE [LARGE SCALE GENOMIC DNA]</scope>
    <source>
        <strain evidence="4 5">PLHSN227</strain>
    </source>
</reference>
<protein>
    <recommendedName>
        <fullName evidence="2">Luciferase-like monooxygenase</fullName>
    </recommendedName>
</protein>
<dbReference type="SUPFAM" id="SSF51679">
    <property type="entry name" value="Bacterial luciferase-like"/>
    <property type="match status" value="1"/>
</dbReference>
<evidence type="ECO:0000256" key="1">
    <source>
        <dbReference type="ARBA" id="ARBA00007789"/>
    </source>
</evidence>
<dbReference type="GO" id="GO:0005829">
    <property type="term" value="C:cytosol"/>
    <property type="evidence" value="ECO:0007669"/>
    <property type="project" value="TreeGrafter"/>
</dbReference>
<proteinExistence type="predicted"/>
<dbReference type="InterPro" id="IPR011251">
    <property type="entry name" value="Luciferase-like_dom"/>
</dbReference>
<accession>A0A507ZM98</accession>
<evidence type="ECO:0000256" key="2">
    <source>
        <dbReference type="ARBA" id="ARBA00074555"/>
    </source>
</evidence>
<dbReference type="GO" id="GO:0016705">
    <property type="term" value="F:oxidoreductase activity, acting on paired donors, with incorporation or reduction of molecular oxygen"/>
    <property type="evidence" value="ECO:0007669"/>
    <property type="project" value="InterPro"/>
</dbReference>
<feature type="domain" description="Luciferase-like" evidence="3">
    <location>
        <begin position="21"/>
        <end position="302"/>
    </location>
</feature>
<dbReference type="PANTHER" id="PTHR30137:SF6">
    <property type="entry name" value="LUCIFERASE-LIKE MONOOXYGENASE"/>
    <property type="match status" value="1"/>
</dbReference>
<evidence type="ECO:0000259" key="3">
    <source>
        <dbReference type="Pfam" id="PF00296"/>
    </source>
</evidence>
<evidence type="ECO:0000313" key="5">
    <source>
        <dbReference type="Proteomes" id="UP000317169"/>
    </source>
</evidence>
<dbReference type="Gene3D" id="3.20.20.30">
    <property type="entry name" value="Luciferase-like domain"/>
    <property type="match status" value="1"/>
</dbReference>
<dbReference type="Pfam" id="PF00296">
    <property type="entry name" value="Bac_luciferase"/>
    <property type="match status" value="1"/>
</dbReference>
<dbReference type="OrthoDB" id="9780518at2"/>